<dbReference type="SUPFAM" id="SSF48179">
    <property type="entry name" value="6-phosphogluconate dehydrogenase C-terminal domain-like"/>
    <property type="match status" value="1"/>
</dbReference>
<evidence type="ECO:0000256" key="10">
    <source>
        <dbReference type="NCBIfam" id="TIGR00112"/>
    </source>
</evidence>
<name>A0A6S6R7I2_9FIRM</name>
<dbReference type="Pfam" id="PF03807">
    <property type="entry name" value="F420_oxidored"/>
    <property type="match status" value="1"/>
</dbReference>
<proteinExistence type="inferred from homology"/>
<keyword evidence="5 9" id="KW-0641">Proline biosynthesis</keyword>
<dbReference type="Gene3D" id="3.40.50.720">
    <property type="entry name" value="NAD(P)-binding Rossmann-like Domain"/>
    <property type="match status" value="1"/>
</dbReference>
<evidence type="ECO:0000313" key="14">
    <source>
        <dbReference type="Proteomes" id="UP000515561"/>
    </source>
</evidence>
<keyword evidence="3 9" id="KW-0963">Cytoplasm</keyword>
<dbReference type="PANTHER" id="PTHR11645">
    <property type="entry name" value="PYRROLINE-5-CARBOXYLATE REDUCTASE"/>
    <property type="match status" value="1"/>
</dbReference>
<comment type="catalytic activity">
    <reaction evidence="9">
        <text>L-proline + NAD(+) = (S)-1-pyrroline-5-carboxylate + NADH + 2 H(+)</text>
        <dbReference type="Rhea" id="RHEA:14105"/>
        <dbReference type="ChEBI" id="CHEBI:15378"/>
        <dbReference type="ChEBI" id="CHEBI:17388"/>
        <dbReference type="ChEBI" id="CHEBI:57540"/>
        <dbReference type="ChEBI" id="CHEBI:57945"/>
        <dbReference type="ChEBI" id="CHEBI:60039"/>
        <dbReference type="EC" id="1.5.1.2"/>
    </reaction>
</comment>
<dbReference type="AlphaFoldDB" id="A0A6S6R7I2"/>
<dbReference type="FunFam" id="3.40.50.720:FF:000190">
    <property type="entry name" value="Pyrroline-5-carboxylate reductase"/>
    <property type="match status" value="1"/>
</dbReference>
<dbReference type="InterPro" id="IPR053790">
    <property type="entry name" value="P5CR-like_CS"/>
</dbReference>
<dbReference type="Gene3D" id="1.10.3730.10">
    <property type="entry name" value="ProC C-terminal domain-like"/>
    <property type="match status" value="1"/>
</dbReference>
<dbReference type="RefSeq" id="WP_184094092.1">
    <property type="nucleotide sequence ID" value="NZ_AP023367.1"/>
</dbReference>
<comment type="similarity">
    <text evidence="2 9 12">Belongs to the pyrroline-5-carboxylate reductase family.</text>
</comment>
<dbReference type="EC" id="1.5.1.2" evidence="9 10"/>
<dbReference type="PANTHER" id="PTHR11645:SF0">
    <property type="entry name" value="PYRROLINE-5-CARBOXYLATE REDUCTASE 3"/>
    <property type="match status" value="1"/>
</dbReference>
<evidence type="ECO:0000256" key="2">
    <source>
        <dbReference type="ARBA" id="ARBA00005525"/>
    </source>
</evidence>
<dbReference type="PIRSF" id="PIRSF000193">
    <property type="entry name" value="Pyrrol-5-carb_rd"/>
    <property type="match status" value="1"/>
</dbReference>
<dbReference type="KEGG" id="acel:acsn021_28910"/>
<comment type="subcellular location">
    <subcellularLocation>
        <location evidence="1 9">Cytoplasm</location>
    </subcellularLocation>
</comment>
<protein>
    <recommendedName>
        <fullName evidence="9 10">Pyrroline-5-carboxylate reductase</fullName>
        <shortName evidence="9">P5C reductase</shortName>
        <shortName evidence="9">P5CR</shortName>
        <ecNumber evidence="9 10">1.5.1.2</ecNumber>
    </recommendedName>
    <alternativeName>
        <fullName evidence="9">PCA reductase</fullName>
    </alternativeName>
</protein>
<gene>
    <name evidence="9 13" type="primary">proC</name>
    <name evidence="13" type="ORF">acsn021_28910</name>
</gene>
<dbReference type="GO" id="GO:0055129">
    <property type="term" value="P:L-proline biosynthetic process"/>
    <property type="evidence" value="ECO:0007669"/>
    <property type="project" value="UniProtKB-UniRule"/>
</dbReference>
<evidence type="ECO:0000256" key="5">
    <source>
        <dbReference type="ARBA" id="ARBA00022650"/>
    </source>
</evidence>
<dbReference type="NCBIfam" id="TIGR00112">
    <property type="entry name" value="proC"/>
    <property type="match status" value="1"/>
</dbReference>
<evidence type="ECO:0000256" key="12">
    <source>
        <dbReference type="RuleBase" id="RU003903"/>
    </source>
</evidence>
<dbReference type="HAMAP" id="MF_01925">
    <property type="entry name" value="P5C_reductase"/>
    <property type="match status" value="1"/>
</dbReference>
<feature type="binding site" evidence="11">
    <location>
        <begin position="67"/>
        <end position="70"/>
    </location>
    <ligand>
        <name>NADP(+)</name>
        <dbReference type="ChEBI" id="CHEBI:58349"/>
    </ligand>
</feature>
<dbReference type="Pfam" id="PF14748">
    <property type="entry name" value="P5CR_dimer"/>
    <property type="match status" value="1"/>
</dbReference>
<evidence type="ECO:0000256" key="8">
    <source>
        <dbReference type="ARBA" id="ARBA00058118"/>
    </source>
</evidence>
<evidence type="ECO:0000256" key="4">
    <source>
        <dbReference type="ARBA" id="ARBA00022605"/>
    </source>
</evidence>
<dbReference type="GO" id="GO:0005737">
    <property type="term" value="C:cytoplasm"/>
    <property type="evidence" value="ECO:0007669"/>
    <property type="project" value="UniProtKB-SubCell"/>
</dbReference>
<evidence type="ECO:0000256" key="7">
    <source>
        <dbReference type="ARBA" id="ARBA00023002"/>
    </source>
</evidence>
<keyword evidence="7 9" id="KW-0560">Oxidoreductase</keyword>
<reference evidence="13 14" key="1">
    <citation type="journal article" date="2016" name="Int. J. Syst. Evol. Microbiol.">
        <title>Descriptions of Anaerotaenia torta gen. nov., sp. nov. and Anaerocolumna cellulosilytica gen. nov., sp. nov. isolated from a methanogenic reactor of cattle waste.</title>
        <authorList>
            <person name="Uek A."/>
            <person name="Ohtaki Y."/>
            <person name="Kaku N."/>
            <person name="Ueki K."/>
        </authorList>
    </citation>
    <scope>NUCLEOTIDE SEQUENCE [LARGE SCALE GENOMIC DNA]</scope>
    <source>
        <strain evidence="13 14">SN021</strain>
    </source>
</reference>
<feature type="binding site" evidence="11">
    <location>
        <position position="54"/>
    </location>
    <ligand>
        <name>NADPH</name>
        <dbReference type="ChEBI" id="CHEBI:57783"/>
    </ligand>
</feature>
<keyword evidence="4 9" id="KW-0028">Amino-acid biosynthesis</keyword>
<evidence type="ECO:0000256" key="11">
    <source>
        <dbReference type="PIRSR" id="PIRSR000193-1"/>
    </source>
</evidence>
<keyword evidence="6 9" id="KW-0521">NADP</keyword>
<feature type="binding site" evidence="11">
    <location>
        <begin position="7"/>
        <end position="12"/>
    </location>
    <ligand>
        <name>NADP(+)</name>
        <dbReference type="ChEBI" id="CHEBI:58349"/>
    </ligand>
</feature>
<organism evidence="13 14">
    <name type="scientific">Anaerocolumna cellulosilytica</name>
    <dbReference type="NCBI Taxonomy" id="433286"/>
    <lineage>
        <taxon>Bacteria</taxon>
        <taxon>Bacillati</taxon>
        <taxon>Bacillota</taxon>
        <taxon>Clostridia</taxon>
        <taxon>Lachnospirales</taxon>
        <taxon>Lachnospiraceae</taxon>
        <taxon>Anaerocolumna</taxon>
    </lineage>
</organism>
<dbReference type="GO" id="GO:0004735">
    <property type="term" value="F:pyrroline-5-carboxylate reductase activity"/>
    <property type="evidence" value="ECO:0007669"/>
    <property type="project" value="UniProtKB-UniRule"/>
</dbReference>
<dbReference type="InterPro" id="IPR008927">
    <property type="entry name" value="6-PGluconate_DH-like_C_sf"/>
</dbReference>
<dbReference type="InterPro" id="IPR029036">
    <property type="entry name" value="P5CR_dimer"/>
</dbReference>
<accession>A0A6S6R7I2</accession>
<dbReference type="EMBL" id="AP023367">
    <property type="protein sequence ID" value="BCJ95322.1"/>
    <property type="molecule type" value="Genomic_DNA"/>
</dbReference>
<dbReference type="InterPro" id="IPR036291">
    <property type="entry name" value="NAD(P)-bd_dom_sf"/>
</dbReference>
<evidence type="ECO:0000256" key="3">
    <source>
        <dbReference type="ARBA" id="ARBA00022490"/>
    </source>
</evidence>
<dbReference type="Proteomes" id="UP000515561">
    <property type="component" value="Chromosome"/>
</dbReference>
<dbReference type="SUPFAM" id="SSF51735">
    <property type="entry name" value="NAD(P)-binding Rossmann-fold domains"/>
    <property type="match status" value="1"/>
</dbReference>
<sequence length="266" mass="28999">MDKIGFIGAGNMGYPMLRGVAKVFGSEQVTFTSASKERCESVSARTGLSFLEDNKSIAGTCKYVVLAVKPQFFQAIYEEIKGLITKEHVIISIAAGITIEDIKKGLGSFVRVVRSMPNTPALVDEGMTGVCYSKDTFTEEEKAVLDRFFTSFGKYQIFDESLMNAVICANGSSPAYVYMLIEALADSVVKYGIPRDKAYELVAQSVYGAAKMVMETKEHPGRLKDQVCSPGGTTIEAVAALEEYGFRNAVIKATDACYNKAINMEK</sequence>
<dbReference type="InterPro" id="IPR000304">
    <property type="entry name" value="Pyrroline-COOH_reductase"/>
</dbReference>
<evidence type="ECO:0000256" key="9">
    <source>
        <dbReference type="HAMAP-Rule" id="MF_01925"/>
    </source>
</evidence>
<evidence type="ECO:0000256" key="1">
    <source>
        <dbReference type="ARBA" id="ARBA00004496"/>
    </source>
</evidence>
<evidence type="ECO:0000313" key="13">
    <source>
        <dbReference type="EMBL" id="BCJ95322.1"/>
    </source>
</evidence>
<evidence type="ECO:0000256" key="6">
    <source>
        <dbReference type="ARBA" id="ARBA00022857"/>
    </source>
</evidence>
<comment type="pathway">
    <text evidence="9 12">Amino-acid biosynthesis; L-proline biosynthesis; L-proline from L-glutamate 5-semialdehyde: step 1/1.</text>
</comment>
<comment type="catalytic activity">
    <reaction evidence="9 12">
        <text>L-proline + NADP(+) = (S)-1-pyrroline-5-carboxylate + NADPH + 2 H(+)</text>
        <dbReference type="Rhea" id="RHEA:14109"/>
        <dbReference type="ChEBI" id="CHEBI:15378"/>
        <dbReference type="ChEBI" id="CHEBI:17388"/>
        <dbReference type="ChEBI" id="CHEBI:57783"/>
        <dbReference type="ChEBI" id="CHEBI:58349"/>
        <dbReference type="ChEBI" id="CHEBI:60039"/>
        <dbReference type="EC" id="1.5.1.2"/>
    </reaction>
</comment>
<dbReference type="PROSITE" id="PS00521">
    <property type="entry name" value="P5CR"/>
    <property type="match status" value="1"/>
</dbReference>
<feature type="binding site" evidence="11">
    <location>
        <position position="33"/>
    </location>
    <ligand>
        <name>NADP(+)</name>
        <dbReference type="ChEBI" id="CHEBI:58349"/>
    </ligand>
</feature>
<dbReference type="FunFam" id="1.10.3730.10:FF:000001">
    <property type="entry name" value="Pyrroline-5-carboxylate reductase"/>
    <property type="match status" value="1"/>
</dbReference>
<dbReference type="UniPathway" id="UPA00098">
    <property type="reaction ID" value="UER00361"/>
</dbReference>
<keyword evidence="14" id="KW-1185">Reference proteome</keyword>
<dbReference type="InterPro" id="IPR028939">
    <property type="entry name" value="P5C_Rdtase_cat_N"/>
</dbReference>
<comment type="function">
    <text evidence="8 9">Catalyzes the reduction of 1-pyrroline-5-carboxylate (PCA) to L-proline.</text>
</comment>